<feature type="compositionally biased region" description="Low complexity" evidence="4">
    <location>
        <begin position="539"/>
        <end position="555"/>
    </location>
</feature>
<evidence type="ECO:0000256" key="4">
    <source>
        <dbReference type="SAM" id="MobiDB-lite"/>
    </source>
</evidence>
<feature type="region of interest" description="Disordered" evidence="4">
    <location>
        <begin position="112"/>
        <end position="131"/>
    </location>
</feature>
<dbReference type="SUPFAM" id="SSF48452">
    <property type="entry name" value="TPR-like"/>
    <property type="match status" value="1"/>
</dbReference>
<accession>A0ABD3NLX9</accession>
<dbReference type="Gene3D" id="1.25.40.10">
    <property type="entry name" value="Tetratricopeptide repeat domain"/>
    <property type="match status" value="1"/>
</dbReference>
<protein>
    <submittedName>
        <fullName evidence="5">Uncharacterized protein</fullName>
    </submittedName>
</protein>
<dbReference type="SUPFAM" id="SSF50978">
    <property type="entry name" value="WD40 repeat-like"/>
    <property type="match status" value="1"/>
</dbReference>
<dbReference type="InterPro" id="IPR015943">
    <property type="entry name" value="WD40/YVTN_repeat-like_dom_sf"/>
</dbReference>
<dbReference type="InterPro" id="IPR045151">
    <property type="entry name" value="DCAF8"/>
</dbReference>
<evidence type="ECO:0000256" key="1">
    <source>
        <dbReference type="ARBA" id="ARBA00022574"/>
    </source>
</evidence>
<evidence type="ECO:0000256" key="3">
    <source>
        <dbReference type="PROSITE-ProRule" id="PRU00339"/>
    </source>
</evidence>
<evidence type="ECO:0000256" key="2">
    <source>
        <dbReference type="ARBA" id="ARBA00022737"/>
    </source>
</evidence>
<sequence length="1306" mass="144993">MNEYSERDTAVVPWLPQYNRSSAAAGGAGGEGSAASVMRPCKIISLLSARERIGLKSSSTRVGSLAEGVLVSNDQLSAAGAWNRRRMQNMILAVGPGTPASCVLTSVPITSDSAGLENESESNDEDDIYNVDTDDELMMLESDHEEELEEDDVDAEVHEDEEEDIDDSHELEIVAEEAAASNDEDVSSSTRSQRGETNSDEDRLDAKAEIARNLAAQPTEEGNSEGRESQQISTGRRSDWTLSQERVLNALNGEDSDQEESSPNNQYAPNNDSSSNASDDDSRARRADQVMEYLEQQIIRQAQRRRRRSRLFSSAAARDKMETPRQYEREVARSIKHGGCINTASWLDCGWRISTVSHEDAHRYNMMYYDDIFTSSSHSSNDNYSTPVRQKQSYNYGLAVPACPSEYPTQLLTSGDDHVVKFWDVAQAMGSTSPLPGGSATIAPFCSPRVPMKPTSELITKWRNHIKSADDDFDDCSDLKHIRHLPGIVHPLLTLSTGHRGNVFHATPIPNTAGKVLTCAADGFLRLTDIETNATSSPASRTRGRSNSASSASNVGEASTIVISPEYHTENGESGGFRFRESLMCFSHHHLNSNVGLVCSERGLLHFDIRLPPSSQKRGSLVEELSSTCKSCCLWKDYNEDTDSAYVFAGGSGSEVALYDLRMTGRASSQAVQRYRPRPLRRKSSVSISGIEVSKDKKELLVAFESDQIYTFPVFPGASAAGPSISDITTSTEEFMNGAKPIAELAQYGGHLNRLTFLKMAKYAGPNDEYICTGSDSGHAWVYDKQTGSVAAFIRADHSTCNGILPHPALPYFITYGIDSTVKLWRATIPIDNNIDDSDAGRFEYSHSEEYKKSIVVDKWKAARKRNPVDLDEEMSFFPDETPVEDVMEDSVSLGFMGLLFSRTRTANDPPFIGNDLSNLGNEIKKNYFACARNAGEVPVQSGILGLKMRLALIKLRLQVDRLGLKWDGNVPWKTAFKDRITKSITDKDLISYGAMVNLIPEPSDWIPFHPAMTNPPLDCGMQFSKRHKQFYRETYVDRSAHPITRSQLSSSVANGDVKQHEADEVQKYDSSRAWDILHSTVVILKEAGNAALQKSLNCLAARYYDKAILYCALAYMEFPVGNTDFLLNHQFALSENSGWECRWTTLLKTLIQLRLNMSLCCLKNGVDDTKMAIFQAKMALRELKPFVTKKGCVMTGKKLERCRLEEPDTTYTEAKALQSKAYFRLGSAQISQSEFDDAIESFEESIRSSSESSPETKPDAIILRKLQEAKLANRRHCDSERKKFKFAFAAQEKESADQGEEAKRG</sequence>
<dbReference type="Proteomes" id="UP001530400">
    <property type="component" value="Unassembled WGS sequence"/>
</dbReference>
<dbReference type="InterPro" id="IPR011990">
    <property type="entry name" value="TPR-like_helical_dom_sf"/>
</dbReference>
<dbReference type="InterPro" id="IPR036322">
    <property type="entry name" value="WD40_repeat_dom_sf"/>
</dbReference>
<proteinExistence type="predicted"/>
<feature type="repeat" description="TPR" evidence="3">
    <location>
        <begin position="1220"/>
        <end position="1253"/>
    </location>
</feature>
<feature type="region of interest" description="Disordered" evidence="4">
    <location>
        <begin position="534"/>
        <end position="555"/>
    </location>
</feature>
<feature type="compositionally biased region" description="Basic and acidic residues" evidence="4">
    <location>
        <begin position="200"/>
        <end position="210"/>
    </location>
</feature>
<dbReference type="SMART" id="SM00320">
    <property type="entry name" value="WD40"/>
    <property type="match status" value="5"/>
</dbReference>
<dbReference type="PANTHER" id="PTHR15574:SF21">
    <property type="entry name" value="DDB1- AND CUL4-ASSOCIATED FACTOR 8"/>
    <property type="match status" value="1"/>
</dbReference>
<dbReference type="InterPro" id="IPR019734">
    <property type="entry name" value="TPR_rpt"/>
</dbReference>
<dbReference type="Gene3D" id="2.130.10.10">
    <property type="entry name" value="YVTN repeat-like/Quinoprotein amine dehydrogenase"/>
    <property type="match status" value="2"/>
</dbReference>
<feature type="compositionally biased region" description="Polar residues" evidence="4">
    <location>
        <begin position="229"/>
        <end position="246"/>
    </location>
</feature>
<feature type="region of interest" description="Disordered" evidence="4">
    <location>
        <begin position="143"/>
        <end position="286"/>
    </location>
</feature>
<organism evidence="5 6">
    <name type="scientific">Cyclotella atomus</name>
    <dbReference type="NCBI Taxonomy" id="382360"/>
    <lineage>
        <taxon>Eukaryota</taxon>
        <taxon>Sar</taxon>
        <taxon>Stramenopiles</taxon>
        <taxon>Ochrophyta</taxon>
        <taxon>Bacillariophyta</taxon>
        <taxon>Coscinodiscophyceae</taxon>
        <taxon>Thalassiosirophycidae</taxon>
        <taxon>Stephanodiscales</taxon>
        <taxon>Stephanodiscaceae</taxon>
        <taxon>Cyclotella</taxon>
    </lineage>
</organism>
<dbReference type="InterPro" id="IPR001680">
    <property type="entry name" value="WD40_rpt"/>
</dbReference>
<evidence type="ECO:0000313" key="6">
    <source>
        <dbReference type="Proteomes" id="UP001530400"/>
    </source>
</evidence>
<evidence type="ECO:0000313" key="5">
    <source>
        <dbReference type="EMBL" id="KAL3776881.1"/>
    </source>
</evidence>
<dbReference type="EMBL" id="JALLPJ020001077">
    <property type="protein sequence ID" value="KAL3776881.1"/>
    <property type="molecule type" value="Genomic_DNA"/>
</dbReference>
<feature type="compositionally biased region" description="Polar residues" evidence="4">
    <location>
        <begin position="187"/>
        <end position="196"/>
    </location>
</feature>
<keyword evidence="2" id="KW-0677">Repeat</keyword>
<name>A0ABD3NLX9_9STRA</name>
<feature type="compositionally biased region" description="Acidic residues" evidence="4">
    <location>
        <begin position="143"/>
        <end position="175"/>
    </location>
</feature>
<reference evidence="5 6" key="1">
    <citation type="submission" date="2024-10" db="EMBL/GenBank/DDBJ databases">
        <title>Updated reference genomes for cyclostephanoid diatoms.</title>
        <authorList>
            <person name="Roberts W.R."/>
            <person name="Alverson A.J."/>
        </authorList>
    </citation>
    <scope>NUCLEOTIDE SEQUENCE [LARGE SCALE GENOMIC DNA]</scope>
    <source>
        <strain evidence="5 6">AJA010-31</strain>
    </source>
</reference>
<feature type="compositionally biased region" description="Acidic residues" evidence="4">
    <location>
        <begin position="118"/>
        <end position="131"/>
    </location>
</feature>
<dbReference type="PANTHER" id="PTHR15574">
    <property type="entry name" value="WD REPEAT DOMAIN-CONTAINING FAMILY"/>
    <property type="match status" value="1"/>
</dbReference>
<gene>
    <name evidence="5" type="ORF">ACHAWO_012096</name>
</gene>
<keyword evidence="6" id="KW-1185">Reference proteome</keyword>
<dbReference type="PROSITE" id="PS50005">
    <property type="entry name" value="TPR"/>
    <property type="match status" value="1"/>
</dbReference>
<comment type="caution">
    <text evidence="5">The sequence shown here is derived from an EMBL/GenBank/DDBJ whole genome shotgun (WGS) entry which is preliminary data.</text>
</comment>
<keyword evidence="1" id="KW-0853">WD repeat</keyword>
<keyword evidence="3" id="KW-0802">TPR repeat</keyword>